<gene>
    <name evidence="2" type="ORF">H2200_000958</name>
</gene>
<dbReference type="AlphaFoldDB" id="A0AA38XPJ9"/>
<sequence>MQVVITEMEELSGKSSRSSESTIPVSAFQPRLLSNTRTRTRTFGQAVLAIAKIGASTGTGRCTMEEELEDKHVPAERQRAIIGLETATKQLLLAVTGREELDKLRQDSWLWYLQHLHRKVVPVWNALMCQTIDGLSNEQTPDDISAVAAVRHVMAEVAESLFGYGEVTLPDIVDHLKNVPSGVQYNEGKTVSLLRDAEGDLPTHLAFQTTGWLTGIWDPVPNVSHPYFRLSGSLPPRRRAGLRPDPIIRNIELSIKEWQNQPIHRVAARFGKLFPSPDLHLQDDTLGSRDMESACLTAAYISWHSLKDMVGVSLNWTGILAQHLEYDQQQKKLYVFKYPSICLLLCRKGPRTLLSDIFQEQHQEVASGQRAVTPQGLEFDSCLAEVLLSYPLIFARNSRSRKSIKKKLAMLGNECDPLLRLLCGKEDTPEMDLLYRELNAEPAENYVPIADFPFLARKLIQLQKLSMGRNPHSFRRLWRDRRNLLAWFALWAVLIITALTLIFQMLQLVFQIWTPAG</sequence>
<dbReference type="EMBL" id="JAPDRK010000001">
    <property type="protein sequence ID" value="KAJ9617237.1"/>
    <property type="molecule type" value="Genomic_DNA"/>
</dbReference>
<keyword evidence="1" id="KW-0812">Transmembrane</keyword>
<accession>A0AA38XPJ9</accession>
<keyword evidence="1" id="KW-0472">Membrane</keyword>
<dbReference type="Proteomes" id="UP001172673">
    <property type="component" value="Unassembled WGS sequence"/>
</dbReference>
<keyword evidence="3" id="KW-1185">Reference proteome</keyword>
<proteinExistence type="predicted"/>
<organism evidence="2 3">
    <name type="scientific">Cladophialophora chaetospira</name>
    <dbReference type="NCBI Taxonomy" id="386627"/>
    <lineage>
        <taxon>Eukaryota</taxon>
        <taxon>Fungi</taxon>
        <taxon>Dikarya</taxon>
        <taxon>Ascomycota</taxon>
        <taxon>Pezizomycotina</taxon>
        <taxon>Eurotiomycetes</taxon>
        <taxon>Chaetothyriomycetidae</taxon>
        <taxon>Chaetothyriales</taxon>
        <taxon>Herpotrichiellaceae</taxon>
        <taxon>Cladophialophora</taxon>
    </lineage>
</organism>
<keyword evidence="1" id="KW-1133">Transmembrane helix</keyword>
<feature type="transmembrane region" description="Helical" evidence="1">
    <location>
        <begin position="484"/>
        <end position="506"/>
    </location>
</feature>
<name>A0AA38XPJ9_9EURO</name>
<evidence type="ECO:0000256" key="1">
    <source>
        <dbReference type="SAM" id="Phobius"/>
    </source>
</evidence>
<evidence type="ECO:0000313" key="3">
    <source>
        <dbReference type="Proteomes" id="UP001172673"/>
    </source>
</evidence>
<reference evidence="2" key="1">
    <citation type="submission" date="2022-10" db="EMBL/GenBank/DDBJ databases">
        <title>Culturing micro-colonial fungi from biological soil crusts in the Mojave desert and describing Neophaeococcomyces mojavensis, and introducing the new genera and species Taxawa tesnikishii.</title>
        <authorList>
            <person name="Kurbessoian T."/>
            <person name="Stajich J.E."/>
        </authorList>
    </citation>
    <scope>NUCLEOTIDE SEQUENCE</scope>
    <source>
        <strain evidence="2">TK_41</strain>
    </source>
</reference>
<evidence type="ECO:0000313" key="2">
    <source>
        <dbReference type="EMBL" id="KAJ9617237.1"/>
    </source>
</evidence>
<comment type="caution">
    <text evidence="2">The sequence shown here is derived from an EMBL/GenBank/DDBJ whole genome shotgun (WGS) entry which is preliminary data.</text>
</comment>
<protein>
    <submittedName>
        <fullName evidence="2">Uncharacterized protein</fullName>
    </submittedName>
</protein>